<name>A0AC34R9F3_9BILA</name>
<dbReference type="WBParaSite" id="JU765_v2.g4805.t1">
    <property type="protein sequence ID" value="JU765_v2.g4805.t1"/>
    <property type="gene ID" value="JU765_v2.g4805"/>
</dbReference>
<proteinExistence type="predicted"/>
<dbReference type="Proteomes" id="UP000887576">
    <property type="component" value="Unplaced"/>
</dbReference>
<reference evidence="2" key="1">
    <citation type="submission" date="2022-11" db="UniProtKB">
        <authorList>
            <consortium name="WormBaseParasite"/>
        </authorList>
    </citation>
    <scope>IDENTIFICATION</scope>
</reference>
<evidence type="ECO:0000313" key="1">
    <source>
        <dbReference type="Proteomes" id="UP000887576"/>
    </source>
</evidence>
<accession>A0AC34R9F3</accession>
<sequence>MPKRKAENVNDEVPSSKKQNLNFVPQKTEKLFKAEQKMKTLGVTLQKTKCEFEIWKNLMKKCRQKMKEKRIAVSKLSNQFKTSKESFLKIVSEKNRSINPVQLSPALYVDVFDSAFRQKGDVIRLETIFHLFFIGKDAGISIIQLLRCCTKLTLCDLKIVIENCERIFNFYCCNFSKKLVQLVAPYATEVFIKGGDSGIFHRLFFEALSKDQKQKNLTIVHLRKIDIFVMKSLKKMNEKNIPIKLCEPSMQLL</sequence>
<protein>
    <submittedName>
        <fullName evidence="2">Uncharacterized protein</fullName>
    </submittedName>
</protein>
<organism evidence="1 2">
    <name type="scientific">Panagrolaimus sp. JU765</name>
    <dbReference type="NCBI Taxonomy" id="591449"/>
    <lineage>
        <taxon>Eukaryota</taxon>
        <taxon>Metazoa</taxon>
        <taxon>Ecdysozoa</taxon>
        <taxon>Nematoda</taxon>
        <taxon>Chromadorea</taxon>
        <taxon>Rhabditida</taxon>
        <taxon>Tylenchina</taxon>
        <taxon>Panagrolaimomorpha</taxon>
        <taxon>Panagrolaimoidea</taxon>
        <taxon>Panagrolaimidae</taxon>
        <taxon>Panagrolaimus</taxon>
    </lineage>
</organism>
<evidence type="ECO:0000313" key="2">
    <source>
        <dbReference type="WBParaSite" id="JU765_v2.g4805.t1"/>
    </source>
</evidence>